<comment type="similarity">
    <text evidence="1">Belongs to the UPF0065 (bug) family.</text>
</comment>
<name>A0A964WSI3_9HYPH</name>
<reference evidence="3" key="1">
    <citation type="submission" date="2019-03" db="EMBL/GenBank/DDBJ databases">
        <title>Afifella sp. nov., isolated from activated sludge.</title>
        <authorList>
            <person name="Li Q."/>
            <person name="Liu Y."/>
        </authorList>
    </citation>
    <scope>NUCLEOTIDE SEQUENCE</scope>
    <source>
        <strain evidence="3">L72</strain>
    </source>
</reference>
<keyword evidence="2" id="KW-0732">Signal</keyword>
<feature type="signal peptide" evidence="2">
    <location>
        <begin position="1"/>
        <end position="29"/>
    </location>
</feature>
<dbReference type="AlphaFoldDB" id="A0A964WSI3"/>
<evidence type="ECO:0000313" key="3">
    <source>
        <dbReference type="EMBL" id="MYZ46999.1"/>
    </source>
</evidence>
<keyword evidence="4" id="KW-1185">Reference proteome</keyword>
<dbReference type="Gene3D" id="3.40.190.10">
    <property type="entry name" value="Periplasmic binding protein-like II"/>
    <property type="match status" value="1"/>
</dbReference>
<dbReference type="EMBL" id="SPKJ01000008">
    <property type="protein sequence ID" value="MYZ46999.1"/>
    <property type="molecule type" value="Genomic_DNA"/>
</dbReference>
<dbReference type="InterPro" id="IPR005064">
    <property type="entry name" value="BUG"/>
</dbReference>
<protein>
    <submittedName>
        <fullName evidence="3">Tricarboxylate transporter</fullName>
    </submittedName>
</protein>
<dbReference type="InterPro" id="IPR042100">
    <property type="entry name" value="Bug_dom1"/>
</dbReference>
<feature type="chain" id="PRO_5036982921" evidence="2">
    <location>
        <begin position="30"/>
        <end position="364"/>
    </location>
</feature>
<accession>A0A964WSI3</accession>
<dbReference type="Gene3D" id="3.40.190.150">
    <property type="entry name" value="Bordetella uptake gene, domain 1"/>
    <property type="match status" value="1"/>
</dbReference>
<proteinExistence type="inferred from homology"/>
<dbReference type="OrthoDB" id="7243230at2"/>
<dbReference type="PANTHER" id="PTHR42928">
    <property type="entry name" value="TRICARBOXYLATE-BINDING PROTEIN"/>
    <property type="match status" value="1"/>
</dbReference>
<comment type="caution">
    <text evidence="3">The sequence shown here is derived from an EMBL/GenBank/DDBJ whole genome shotgun (WGS) entry which is preliminary data.</text>
</comment>
<dbReference type="Proteomes" id="UP000773614">
    <property type="component" value="Unassembled WGS sequence"/>
</dbReference>
<dbReference type="PANTHER" id="PTHR42928:SF5">
    <property type="entry name" value="BLR1237 PROTEIN"/>
    <property type="match status" value="1"/>
</dbReference>
<dbReference type="InterPro" id="IPR006311">
    <property type="entry name" value="TAT_signal"/>
</dbReference>
<sequence>MKIDRRTLLAGAAASAGIAAVSGPRSAFAAADFSGETIEWICPFSEGGGSSVLARFYLPFLKKYLPGNPDIVVRNIPGGGSITGTNEFAARARPDGKMIIVTSATTQFPYLLGDPRVRYDYKNFTPVLVSPTGGVCYLPPDLGVKSAADLNKIKDKELIYGSQGPTSLDLVPMIAFLVLGLNVRYVFGMPGRADGRLAFERGETTIDYQTSGAYLANVVPLVEAGKAVPIFSWGVLDENGEFARDPTFPDLPHFVEAYEMMHGKKPEGIEFDVYKAVFGSGFAAQKPVMLPKKTPKDIVDAYTKAFEQAVADPELQANKGEILGEYKQATGAAAEKLYQVATTMPDEAREWLRNYLINNYNVKL</sequence>
<dbReference type="RefSeq" id="WP_161139340.1">
    <property type="nucleotide sequence ID" value="NZ_SPKJ01000008.1"/>
</dbReference>
<dbReference type="PROSITE" id="PS51318">
    <property type="entry name" value="TAT"/>
    <property type="match status" value="1"/>
</dbReference>
<evidence type="ECO:0000256" key="1">
    <source>
        <dbReference type="ARBA" id="ARBA00006987"/>
    </source>
</evidence>
<gene>
    <name evidence="3" type="ORF">E4O86_04645</name>
</gene>
<evidence type="ECO:0000313" key="4">
    <source>
        <dbReference type="Proteomes" id="UP000773614"/>
    </source>
</evidence>
<evidence type="ECO:0000256" key="2">
    <source>
        <dbReference type="SAM" id="SignalP"/>
    </source>
</evidence>
<organism evidence="3 4">
    <name type="scientific">Propylenella binzhouense</name>
    <dbReference type="NCBI Taxonomy" id="2555902"/>
    <lineage>
        <taxon>Bacteria</taxon>
        <taxon>Pseudomonadati</taxon>
        <taxon>Pseudomonadota</taxon>
        <taxon>Alphaproteobacteria</taxon>
        <taxon>Hyphomicrobiales</taxon>
        <taxon>Propylenellaceae</taxon>
        <taxon>Propylenella</taxon>
    </lineage>
</organism>